<feature type="transmembrane region" description="Helical" evidence="1">
    <location>
        <begin position="76"/>
        <end position="99"/>
    </location>
</feature>
<comment type="caution">
    <text evidence="2">The sequence shown here is derived from an EMBL/GenBank/DDBJ whole genome shotgun (WGS) entry which is preliminary data.</text>
</comment>
<sequence length="236" mass="26661">MNYANLLTTSIRYAQLRGAQNCTLSLDHHNSISINIDASLTYYWSCVEIGRSSHVNSLPIDHSYIRYTKKEKANKFAIIKLAVAVAVIIKWIAFSIAVANVGQSFACYHAILYWHYRNIETTDPFQPDLSTSPFLHYPSTRPLISDCCIRQTKLCDFFENLAGVVELIFLGDYLPRQLLQMSAVKSKKDQTDYGRCGTSAKFDDRLIKEFGPIASIQNSCNLLFSTESCSIPLLHT</sequence>
<dbReference type="OrthoDB" id="10561371at2759"/>
<dbReference type="EMBL" id="JYDI01000030">
    <property type="protein sequence ID" value="KRY57556.1"/>
    <property type="molecule type" value="Genomic_DNA"/>
</dbReference>
<keyword evidence="1" id="KW-0812">Transmembrane</keyword>
<keyword evidence="1" id="KW-0472">Membrane</keyword>
<dbReference type="Proteomes" id="UP000054653">
    <property type="component" value="Unassembled WGS sequence"/>
</dbReference>
<evidence type="ECO:0000313" key="3">
    <source>
        <dbReference type="Proteomes" id="UP000054653"/>
    </source>
</evidence>
<gene>
    <name evidence="2" type="ORF">T03_9215</name>
</gene>
<organism evidence="2 3">
    <name type="scientific">Trichinella britovi</name>
    <name type="common">Parasitic roundworm</name>
    <dbReference type="NCBI Taxonomy" id="45882"/>
    <lineage>
        <taxon>Eukaryota</taxon>
        <taxon>Metazoa</taxon>
        <taxon>Ecdysozoa</taxon>
        <taxon>Nematoda</taxon>
        <taxon>Enoplea</taxon>
        <taxon>Dorylaimia</taxon>
        <taxon>Trichinellida</taxon>
        <taxon>Trichinellidae</taxon>
        <taxon>Trichinella</taxon>
    </lineage>
</organism>
<proteinExistence type="predicted"/>
<dbReference type="AlphaFoldDB" id="A0A0V1D7Z9"/>
<keyword evidence="3" id="KW-1185">Reference proteome</keyword>
<reference evidence="2 3" key="1">
    <citation type="submission" date="2015-01" db="EMBL/GenBank/DDBJ databases">
        <title>Evolution of Trichinella species and genotypes.</title>
        <authorList>
            <person name="Korhonen P.K."/>
            <person name="Edoardo P."/>
            <person name="Giuseppe L.R."/>
            <person name="Gasser R.B."/>
        </authorList>
    </citation>
    <scope>NUCLEOTIDE SEQUENCE [LARGE SCALE GENOMIC DNA]</scope>
    <source>
        <strain evidence="2">ISS120</strain>
    </source>
</reference>
<evidence type="ECO:0000256" key="1">
    <source>
        <dbReference type="SAM" id="Phobius"/>
    </source>
</evidence>
<name>A0A0V1D7Z9_TRIBR</name>
<keyword evidence="1" id="KW-1133">Transmembrane helix</keyword>
<protein>
    <submittedName>
        <fullName evidence="2">Uncharacterized protein</fullName>
    </submittedName>
</protein>
<evidence type="ECO:0000313" key="2">
    <source>
        <dbReference type="EMBL" id="KRY57556.1"/>
    </source>
</evidence>
<accession>A0A0V1D7Z9</accession>